<keyword evidence="2" id="KW-0121">Carboxypeptidase</keyword>
<dbReference type="Proteomes" id="UP000316905">
    <property type="component" value="Unassembled WGS sequence"/>
</dbReference>
<dbReference type="Gene3D" id="3.30.1380.10">
    <property type="match status" value="1"/>
</dbReference>
<keyword evidence="3" id="KW-1185">Reference proteome</keyword>
<dbReference type="Pfam" id="PF02557">
    <property type="entry name" value="VanY"/>
    <property type="match status" value="1"/>
</dbReference>
<evidence type="ECO:0000313" key="3">
    <source>
        <dbReference type="Proteomes" id="UP000316905"/>
    </source>
</evidence>
<dbReference type="EMBL" id="VLKY01000009">
    <property type="protein sequence ID" value="TWI53027.1"/>
    <property type="molecule type" value="Genomic_DNA"/>
</dbReference>
<dbReference type="OrthoDB" id="9792074at2"/>
<dbReference type="InterPro" id="IPR003709">
    <property type="entry name" value="VanY-like_core_dom"/>
</dbReference>
<proteinExistence type="predicted"/>
<feature type="domain" description="D-alanyl-D-alanine carboxypeptidase-like core" evidence="1">
    <location>
        <begin position="25"/>
        <end position="178"/>
    </location>
</feature>
<dbReference type="CDD" id="cd14847">
    <property type="entry name" value="DD-carboxypeptidase_like"/>
    <property type="match status" value="1"/>
</dbReference>
<dbReference type="PANTHER" id="PTHR34385">
    <property type="entry name" value="D-ALANYL-D-ALANINE CARBOXYPEPTIDASE"/>
    <property type="match status" value="1"/>
</dbReference>
<dbReference type="InterPro" id="IPR052179">
    <property type="entry name" value="DD-CPase-like"/>
</dbReference>
<dbReference type="AlphaFoldDB" id="A0A562Q8E5"/>
<dbReference type="InterPro" id="IPR009045">
    <property type="entry name" value="Zn_M74/Hedgehog-like"/>
</dbReference>
<dbReference type="GO" id="GO:0006508">
    <property type="term" value="P:proteolysis"/>
    <property type="evidence" value="ECO:0007669"/>
    <property type="project" value="InterPro"/>
</dbReference>
<dbReference type="PANTHER" id="PTHR34385:SF1">
    <property type="entry name" value="PEPTIDOGLYCAN L-ALANYL-D-GLUTAMATE ENDOPEPTIDASE CWLK"/>
    <property type="match status" value="1"/>
</dbReference>
<organism evidence="2 3">
    <name type="scientific">Pseudomonas duriflava</name>
    <dbReference type="NCBI Taxonomy" id="459528"/>
    <lineage>
        <taxon>Bacteria</taxon>
        <taxon>Pseudomonadati</taxon>
        <taxon>Pseudomonadota</taxon>
        <taxon>Gammaproteobacteria</taxon>
        <taxon>Pseudomonadales</taxon>
        <taxon>Pseudomonadaceae</taxon>
        <taxon>Pseudomonas</taxon>
    </lineage>
</organism>
<dbReference type="GO" id="GO:0004180">
    <property type="term" value="F:carboxypeptidase activity"/>
    <property type="evidence" value="ECO:0007669"/>
    <property type="project" value="UniProtKB-KW"/>
</dbReference>
<evidence type="ECO:0000259" key="1">
    <source>
        <dbReference type="Pfam" id="PF02557"/>
    </source>
</evidence>
<keyword evidence="2" id="KW-0378">Hydrolase</keyword>
<name>A0A562Q8E5_9PSED</name>
<sequence length="228" mass="26251">MFTEGELVGLARTHIIQVDTPRFAIHRAVHEPFLALQAAAQRDGFALSPFSAFRDFEAQRRIWNGKFTGQKPVYDQRGHMCTMTGWSDDRRIEAILGWSALPGASRHHWGTEIDVVDRSRLPSGYRIVLLPEEAQPGGVFHELHQWLDEHVESFGFFRPYRAYQGGIYEEPWHLSYWPVSREAMALLSFDMLEAVLHASDLAGKKALFRRLPEVFERYIKNICLPVTL</sequence>
<reference evidence="2 3" key="1">
    <citation type="journal article" date="2015" name="Stand. Genomic Sci.">
        <title>Genomic Encyclopedia of Bacterial and Archaeal Type Strains, Phase III: the genomes of soil and plant-associated and newly described type strains.</title>
        <authorList>
            <person name="Whitman W.B."/>
            <person name="Woyke T."/>
            <person name="Klenk H.P."/>
            <person name="Zhou Y."/>
            <person name="Lilburn T.G."/>
            <person name="Beck B.J."/>
            <person name="De Vos P."/>
            <person name="Vandamme P."/>
            <person name="Eisen J.A."/>
            <person name="Garrity G."/>
            <person name="Hugenholtz P."/>
            <person name="Kyrpides N.C."/>
        </authorList>
    </citation>
    <scope>NUCLEOTIDE SEQUENCE [LARGE SCALE GENOMIC DNA]</scope>
    <source>
        <strain evidence="2 3">CGMCC 1.6858</strain>
    </source>
</reference>
<dbReference type="SUPFAM" id="SSF55166">
    <property type="entry name" value="Hedgehog/DD-peptidase"/>
    <property type="match status" value="1"/>
</dbReference>
<evidence type="ECO:0000313" key="2">
    <source>
        <dbReference type="EMBL" id="TWI53027.1"/>
    </source>
</evidence>
<accession>A0A562Q8E5</accession>
<keyword evidence="2" id="KW-0645">Protease</keyword>
<protein>
    <submittedName>
        <fullName evidence="2">LAS superfamily LD-carboxypeptidase LdcB</fullName>
    </submittedName>
</protein>
<comment type="caution">
    <text evidence="2">The sequence shown here is derived from an EMBL/GenBank/DDBJ whole genome shotgun (WGS) entry which is preliminary data.</text>
</comment>
<gene>
    <name evidence="2" type="ORF">IQ22_02864</name>
</gene>